<comment type="cofactor">
    <cofactor evidence="7">
        <name>Mg(2+)</name>
        <dbReference type="ChEBI" id="CHEBI:18420"/>
    </cofactor>
</comment>
<dbReference type="Proteomes" id="UP000539265">
    <property type="component" value="Unassembled WGS sequence"/>
</dbReference>
<feature type="transmembrane region" description="Helical" evidence="8">
    <location>
        <begin position="195"/>
        <end position="213"/>
    </location>
</feature>
<keyword evidence="4 8" id="KW-0812">Transmembrane</keyword>
<comment type="subcellular location">
    <subcellularLocation>
        <location evidence="1">Cell membrane</location>
        <topology evidence="1">Multi-pass membrane protein</topology>
    </subcellularLocation>
</comment>
<keyword evidence="5 8" id="KW-1133">Transmembrane helix</keyword>
<evidence type="ECO:0000256" key="2">
    <source>
        <dbReference type="ARBA" id="ARBA00022475"/>
    </source>
</evidence>
<dbReference type="GO" id="GO:0016780">
    <property type="term" value="F:phosphotransferase activity, for other substituted phosphate groups"/>
    <property type="evidence" value="ECO:0007669"/>
    <property type="project" value="InterPro"/>
</dbReference>
<keyword evidence="3" id="KW-0808">Transferase</keyword>
<dbReference type="GO" id="GO:0071555">
    <property type="term" value="P:cell wall organization"/>
    <property type="evidence" value="ECO:0007669"/>
    <property type="project" value="TreeGrafter"/>
</dbReference>
<keyword evidence="10" id="KW-1185">Reference proteome</keyword>
<dbReference type="CDD" id="cd06853">
    <property type="entry name" value="GT_WecA_like"/>
    <property type="match status" value="1"/>
</dbReference>
<feature type="binding site" evidence="7">
    <location>
        <position position="162"/>
    </location>
    <ligand>
        <name>Mg(2+)</name>
        <dbReference type="ChEBI" id="CHEBI:18420"/>
    </ligand>
</feature>
<dbReference type="AlphaFoldDB" id="A0A839SHX3"/>
<dbReference type="OrthoDB" id="9783652at2"/>
<evidence type="ECO:0000256" key="4">
    <source>
        <dbReference type="ARBA" id="ARBA00022692"/>
    </source>
</evidence>
<feature type="transmembrane region" description="Helical" evidence="8">
    <location>
        <begin position="253"/>
        <end position="276"/>
    </location>
</feature>
<evidence type="ECO:0000256" key="6">
    <source>
        <dbReference type="ARBA" id="ARBA00023136"/>
    </source>
</evidence>
<keyword evidence="7" id="KW-0460">Magnesium</keyword>
<evidence type="ECO:0000256" key="1">
    <source>
        <dbReference type="ARBA" id="ARBA00004651"/>
    </source>
</evidence>
<feature type="binding site" evidence="7">
    <location>
        <position position="222"/>
    </location>
    <ligand>
        <name>Mg(2+)</name>
        <dbReference type="ChEBI" id="CHEBI:18420"/>
    </ligand>
</feature>
<name>A0A839SHX3_9SPHI</name>
<reference evidence="9" key="1">
    <citation type="submission" date="2020-08" db="EMBL/GenBank/DDBJ databases">
        <title>Genomic Encyclopedia of Type Strains, Phase III (KMG-III): the genomes of soil and plant-associated and newly described type strains.</title>
        <authorList>
            <person name="Whitman W."/>
        </authorList>
    </citation>
    <scope>NUCLEOTIDE SEQUENCE [LARGE SCALE GENOMIC DNA]</scope>
    <source>
        <strain evidence="9">CECT 8628</strain>
    </source>
</reference>
<protein>
    <submittedName>
        <fullName evidence="9">UDP-N-acetylmuramyl pentapeptide phosphotransferase/UDP-N-acetylglucosamine-1-phosphate transferase</fullName>
    </submittedName>
</protein>
<evidence type="ECO:0000256" key="5">
    <source>
        <dbReference type="ARBA" id="ARBA00022989"/>
    </source>
</evidence>
<evidence type="ECO:0000313" key="10">
    <source>
        <dbReference type="Proteomes" id="UP000539265"/>
    </source>
</evidence>
<proteinExistence type="predicted"/>
<accession>A0A839SHX3</accession>
<feature type="transmembrane region" description="Helical" evidence="8">
    <location>
        <begin position="80"/>
        <end position="99"/>
    </location>
</feature>
<comment type="caution">
    <text evidence="9">The sequence shown here is derived from an EMBL/GenBank/DDBJ whole genome shotgun (WGS) entry which is preliminary data.</text>
</comment>
<feature type="transmembrane region" description="Helical" evidence="8">
    <location>
        <begin position="55"/>
        <end position="74"/>
    </location>
</feature>
<sequence length="367" mass="40534">MMEFLHNYTIVYYILIVLISIFITAFAIPSILHVARFRHLYDDLGHFRKTHDHGIPRLGGVAIFVGFTITSLLLCMTDKSLPINYLLTACIILFAMGLKDDLSGVNSSTKFIIQLIVCFILVVLGNIRLTSLYGVFGIYELSYFLSAGISILLILAIVNAFNLIDGIDGLAATTGIVANSAFAALFLYIRQFELAAVSLAMVGAIIGFLKFNITPAKIFMGDTGSLLIGLISAVMAIKFMEVNHVAARTSPEIFAVPAITFAILIGPIFDTARVFIVRISNGVSPFIADRNHIHHRMLKLGFNHLQTTLILSGINVMSIITVLLFNNYSSSALILLIVAFSLIFNWSITFFIRSKERENLALRNLFL</sequence>
<feature type="transmembrane region" description="Helical" evidence="8">
    <location>
        <begin position="331"/>
        <end position="352"/>
    </location>
</feature>
<evidence type="ECO:0000256" key="8">
    <source>
        <dbReference type="SAM" id="Phobius"/>
    </source>
</evidence>
<keyword evidence="7" id="KW-0479">Metal-binding</keyword>
<dbReference type="EMBL" id="JACHWX010000011">
    <property type="protein sequence ID" value="MBB3057078.1"/>
    <property type="molecule type" value="Genomic_DNA"/>
</dbReference>
<dbReference type="GO" id="GO:0009103">
    <property type="term" value="P:lipopolysaccharide biosynthetic process"/>
    <property type="evidence" value="ECO:0007669"/>
    <property type="project" value="TreeGrafter"/>
</dbReference>
<dbReference type="RefSeq" id="WP_096355602.1">
    <property type="nucleotide sequence ID" value="NZ_AP017313.1"/>
</dbReference>
<dbReference type="InterPro" id="IPR018480">
    <property type="entry name" value="PNAcMuramoyl-5peptid_Trfase_CS"/>
</dbReference>
<dbReference type="PANTHER" id="PTHR22926">
    <property type="entry name" value="PHOSPHO-N-ACETYLMURAMOYL-PENTAPEPTIDE-TRANSFERASE"/>
    <property type="match status" value="1"/>
</dbReference>
<evidence type="ECO:0000313" key="9">
    <source>
        <dbReference type="EMBL" id="MBB3057078.1"/>
    </source>
</evidence>
<dbReference type="PROSITE" id="PS01348">
    <property type="entry name" value="MRAY_2"/>
    <property type="match status" value="1"/>
</dbReference>
<feature type="transmembrane region" description="Helical" evidence="8">
    <location>
        <begin position="141"/>
        <end position="163"/>
    </location>
</feature>
<feature type="transmembrane region" description="Helical" evidence="8">
    <location>
        <begin position="12"/>
        <end position="34"/>
    </location>
</feature>
<dbReference type="GO" id="GO:0046872">
    <property type="term" value="F:metal ion binding"/>
    <property type="evidence" value="ECO:0007669"/>
    <property type="project" value="UniProtKB-KW"/>
</dbReference>
<evidence type="ECO:0000256" key="3">
    <source>
        <dbReference type="ARBA" id="ARBA00022679"/>
    </source>
</evidence>
<organism evidence="9 10">
    <name type="scientific">Mucilaginibacter gotjawali</name>
    <dbReference type="NCBI Taxonomy" id="1550579"/>
    <lineage>
        <taxon>Bacteria</taxon>
        <taxon>Pseudomonadati</taxon>
        <taxon>Bacteroidota</taxon>
        <taxon>Sphingobacteriia</taxon>
        <taxon>Sphingobacteriales</taxon>
        <taxon>Sphingobacteriaceae</taxon>
        <taxon>Mucilaginibacter</taxon>
    </lineage>
</organism>
<dbReference type="Pfam" id="PF00953">
    <property type="entry name" value="Glycos_transf_4"/>
    <property type="match status" value="1"/>
</dbReference>
<feature type="transmembrane region" description="Helical" evidence="8">
    <location>
        <begin position="111"/>
        <end position="129"/>
    </location>
</feature>
<gene>
    <name evidence="9" type="ORF">FHS11_003506</name>
</gene>
<dbReference type="PANTHER" id="PTHR22926:SF3">
    <property type="entry name" value="UNDECAPRENYL-PHOSPHATE ALPHA-N-ACETYLGLUCOSAMINYL 1-PHOSPHATE TRANSFERASE"/>
    <property type="match status" value="1"/>
</dbReference>
<dbReference type="GO" id="GO:0044038">
    <property type="term" value="P:cell wall macromolecule biosynthetic process"/>
    <property type="evidence" value="ECO:0007669"/>
    <property type="project" value="TreeGrafter"/>
</dbReference>
<evidence type="ECO:0000256" key="7">
    <source>
        <dbReference type="PIRSR" id="PIRSR600715-1"/>
    </source>
</evidence>
<feature type="transmembrane region" description="Helical" evidence="8">
    <location>
        <begin position="305"/>
        <end position="325"/>
    </location>
</feature>
<dbReference type="GO" id="GO:0005886">
    <property type="term" value="C:plasma membrane"/>
    <property type="evidence" value="ECO:0007669"/>
    <property type="project" value="UniProtKB-SubCell"/>
</dbReference>
<dbReference type="InterPro" id="IPR000715">
    <property type="entry name" value="Glycosyl_transferase_4"/>
</dbReference>
<keyword evidence="2" id="KW-1003">Cell membrane</keyword>
<feature type="transmembrane region" description="Helical" evidence="8">
    <location>
        <begin position="225"/>
        <end position="247"/>
    </location>
</feature>
<keyword evidence="6 8" id="KW-0472">Membrane</keyword>